<dbReference type="Pfam" id="PF04264">
    <property type="entry name" value="YceI"/>
    <property type="match status" value="1"/>
</dbReference>
<reference evidence="3 4" key="1">
    <citation type="submission" date="2019-04" db="EMBL/GenBank/DDBJ databases">
        <title>Sphingobacterium olei sp. nov., isolated from oil-contaminated soil.</title>
        <authorList>
            <person name="Liu B."/>
        </authorList>
    </citation>
    <scope>NUCLEOTIDE SEQUENCE [LARGE SCALE GENOMIC DNA]</scope>
    <source>
        <strain evidence="3 4">Y3L14</strain>
    </source>
</reference>
<evidence type="ECO:0000313" key="3">
    <source>
        <dbReference type="EMBL" id="TJY63873.1"/>
    </source>
</evidence>
<dbReference type="InterPro" id="IPR007372">
    <property type="entry name" value="Lipid/polyisoprenoid-bd_YceI"/>
</dbReference>
<protein>
    <recommendedName>
        <fullName evidence="2">Lipid/polyisoprenoid-binding YceI-like domain-containing protein</fullName>
    </recommendedName>
</protein>
<dbReference type="AlphaFoldDB" id="A0A4U0GXL1"/>
<dbReference type="Gene3D" id="2.40.128.110">
    <property type="entry name" value="Lipid/polyisoprenoid-binding, YceI-like"/>
    <property type="match status" value="1"/>
</dbReference>
<dbReference type="InterPro" id="IPR036761">
    <property type="entry name" value="TTHA0802/YceI-like_sf"/>
</dbReference>
<feature type="signal peptide" evidence="1">
    <location>
        <begin position="1"/>
        <end position="20"/>
    </location>
</feature>
<dbReference type="RefSeq" id="WP_136821865.1">
    <property type="nucleotide sequence ID" value="NZ_BMJX01000005.1"/>
</dbReference>
<organism evidence="3 4">
    <name type="scientific">Sphingobacterium alkalisoli</name>
    <dbReference type="NCBI Taxonomy" id="1874115"/>
    <lineage>
        <taxon>Bacteria</taxon>
        <taxon>Pseudomonadati</taxon>
        <taxon>Bacteroidota</taxon>
        <taxon>Sphingobacteriia</taxon>
        <taxon>Sphingobacteriales</taxon>
        <taxon>Sphingobacteriaceae</taxon>
        <taxon>Sphingobacterium</taxon>
    </lineage>
</organism>
<evidence type="ECO:0000256" key="1">
    <source>
        <dbReference type="SAM" id="SignalP"/>
    </source>
</evidence>
<dbReference type="EMBL" id="SUKA01000005">
    <property type="protein sequence ID" value="TJY63873.1"/>
    <property type="molecule type" value="Genomic_DNA"/>
</dbReference>
<keyword evidence="4" id="KW-1185">Reference proteome</keyword>
<accession>A0A4U0GXL1</accession>
<evidence type="ECO:0000259" key="2">
    <source>
        <dbReference type="Pfam" id="PF04264"/>
    </source>
</evidence>
<dbReference type="SUPFAM" id="SSF101874">
    <property type="entry name" value="YceI-like"/>
    <property type="match status" value="1"/>
</dbReference>
<proteinExistence type="predicted"/>
<keyword evidence="1" id="KW-0732">Signal</keyword>
<dbReference type="OrthoDB" id="9794147at2"/>
<feature type="domain" description="Lipid/polyisoprenoid-binding YceI-like" evidence="2">
    <location>
        <begin position="73"/>
        <end position="181"/>
    </location>
</feature>
<dbReference type="Proteomes" id="UP000309872">
    <property type="component" value="Unassembled WGS sequence"/>
</dbReference>
<comment type="caution">
    <text evidence="3">The sequence shown here is derived from an EMBL/GenBank/DDBJ whole genome shotgun (WGS) entry which is preliminary data.</text>
</comment>
<name>A0A4U0GXL1_9SPHI</name>
<gene>
    <name evidence="3" type="ORF">FAZ19_16555</name>
</gene>
<sequence>MKNLLLLVVFILSNSFTEFPATKKEYTFKVMSNSYIIINGSSNVNKFGCKVLKPLQTKPLKALITSNYKVDLDGAIRVKVDEFDCENNILNRDLRKTLKAATHPYMTVYFKSLDQIPFTEGEDTINGTIVIELAGTAKEFKIPLSFIKKGNLYQMKGNKSFTFSDFKLLPPKKVGGLIKVKDEFKAIFMLSLQYLE</sequence>
<evidence type="ECO:0000313" key="4">
    <source>
        <dbReference type="Proteomes" id="UP000309872"/>
    </source>
</evidence>
<feature type="chain" id="PRO_5020928685" description="Lipid/polyisoprenoid-binding YceI-like domain-containing protein" evidence="1">
    <location>
        <begin position="21"/>
        <end position="196"/>
    </location>
</feature>